<keyword evidence="1" id="KW-0602">Photosynthesis</keyword>
<reference evidence="4 6" key="1">
    <citation type="submission" date="2017-09" db="EMBL/GenBank/DDBJ databases">
        <title>Bacterial and phytoplankton interrelationship in Kongsfjorden, an Arctic fjord.</title>
        <authorList>
            <person name="Sinha R."/>
            <person name="Krishnan K."/>
        </authorList>
    </citation>
    <scope>NUCLEOTIDE SEQUENCE [LARGE SCALE GENOMIC DNA]</scope>
    <source>
        <strain evidence="4 6">58</strain>
    </source>
</reference>
<evidence type="ECO:0000313" key="4">
    <source>
        <dbReference type="EMBL" id="PCC99597.1"/>
    </source>
</evidence>
<dbReference type="PANTHER" id="PTHR47199:SF2">
    <property type="entry name" value="PHOTOSYSTEM II STABILITY_ASSEMBLY FACTOR HCF136, CHLOROPLASTIC"/>
    <property type="match status" value="1"/>
</dbReference>
<dbReference type="SUPFAM" id="SSF110296">
    <property type="entry name" value="Oligoxyloglucan reducing end-specific cellobiohydrolase"/>
    <property type="match status" value="1"/>
</dbReference>
<feature type="domain" description="Photosynthesis system II assembly factor Ycf48/Hcf136-like" evidence="3">
    <location>
        <begin position="86"/>
        <end position="232"/>
    </location>
</feature>
<dbReference type="EMBL" id="CP033116">
    <property type="protein sequence ID" value="QFY58754.1"/>
    <property type="molecule type" value="Genomic_DNA"/>
</dbReference>
<dbReference type="GO" id="GO:0016787">
    <property type="term" value="F:hydrolase activity"/>
    <property type="evidence" value="ECO:0007669"/>
    <property type="project" value="UniProtKB-KW"/>
</dbReference>
<dbReference type="Pfam" id="PF14870">
    <property type="entry name" value="PSII_BNR"/>
    <property type="match status" value="1"/>
</dbReference>
<accession>A0AA91U2Z6</accession>
<sequence length="282" mass="31340">MAVDLVQVYFQNELNGWAVGHDSVLLSTTDGGLSWEVQLDGRSLVTLLKEHYTNPSDLDEFEAESMLREVDLATSTSSDPDIMATPFLDVFVDERGEGYVLGAFGMLLRTTDNGASWEPWTEHTDNDRRMHLYSIDMQGDEVYLSGEQGLLMRLDREAQRFVQIETPYTGTFFGVRVSDGVLIAYGLRGNLYVSRDSGDNWQQVNTQQQATLVDAVSDGAGHILLVSERGELIRLNTETLETDLIAVPYSGQVYSSAKPEKPGALIVAQFSGPRKIDISQFQ</sequence>
<reference evidence="5 7" key="2">
    <citation type="submission" date="2018-10" db="EMBL/GenBank/DDBJ databases">
        <title>Complete genome sequence of Pseudomonas pelagia strain Kongs-67.</title>
        <authorList>
            <person name="Sinha R.K."/>
            <person name="Krishnan K."/>
        </authorList>
    </citation>
    <scope>NUCLEOTIDE SEQUENCE [LARGE SCALE GENOMIC DNA]</scope>
    <source>
        <strain evidence="5 7">Kongs-67</strain>
    </source>
</reference>
<dbReference type="GO" id="GO:0009523">
    <property type="term" value="C:photosystem II"/>
    <property type="evidence" value="ECO:0007669"/>
    <property type="project" value="UniProtKB-KW"/>
</dbReference>
<evidence type="ECO:0000256" key="2">
    <source>
        <dbReference type="ARBA" id="ARBA00023276"/>
    </source>
</evidence>
<name>A0AA91U2Z6_9GAMM</name>
<dbReference type="AlphaFoldDB" id="A0AA91U2Z6"/>
<dbReference type="Proteomes" id="UP000243750">
    <property type="component" value="Unassembled WGS sequence"/>
</dbReference>
<keyword evidence="2" id="KW-0604">Photosystem II</keyword>
<gene>
    <name evidence="4" type="ORF">CO192_10120</name>
    <name evidence="5" type="ORF">EAO82_08995</name>
</gene>
<dbReference type="EMBL" id="NWMT01000099">
    <property type="protein sequence ID" value="PCC99597.1"/>
    <property type="molecule type" value="Genomic_DNA"/>
</dbReference>
<protein>
    <submittedName>
        <fullName evidence="4">Glycosyl hydrolase</fullName>
    </submittedName>
</protein>
<dbReference type="GO" id="GO:0015979">
    <property type="term" value="P:photosynthesis"/>
    <property type="evidence" value="ECO:0007669"/>
    <property type="project" value="UniProtKB-KW"/>
</dbReference>
<evidence type="ECO:0000259" key="3">
    <source>
        <dbReference type="Pfam" id="PF14870"/>
    </source>
</evidence>
<evidence type="ECO:0000313" key="5">
    <source>
        <dbReference type="EMBL" id="QFY58754.1"/>
    </source>
</evidence>
<organism evidence="4 6">
    <name type="scientific">Halopseudomonas pelagia</name>
    <dbReference type="NCBI Taxonomy" id="553151"/>
    <lineage>
        <taxon>Bacteria</taxon>
        <taxon>Pseudomonadati</taxon>
        <taxon>Pseudomonadota</taxon>
        <taxon>Gammaproteobacteria</taxon>
        <taxon>Pseudomonadales</taxon>
        <taxon>Pseudomonadaceae</taxon>
        <taxon>Halopseudomonas</taxon>
    </lineage>
</organism>
<evidence type="ECO:0000256" key="1">
    <source>
        <dbReference type="ARBA" id="ARBA00022531"/>
    </source>
</evidence>
<keyword evidence="7" id="KW-1185">Reference proteome</keyword>
<keyword evidence="4" id="KW-0378">Hydrolase</keyword>
<evidence type="ECO:0000313" key="7">
    <source>
        <dbReference type="Proteomes" id="UP000344571"/>
    </source>
</evidence>
<dbReference type="InterPro" id="IPR028203">
    <property type="entry name" value="PSII_CF48-like_dom"/>
</dbReference>
<dbReference type="Proteomes" id="UP000344571">
    <property type="component" value="Chromosome"/>
</dbReference>
<dbReference type="PANTHER" id="PTHR47199">
    <property type="entry name" value="PHOTOSYSTEM II STABILITY/ASSEMBLY FACTOR HCF136, CHLOROPLASTIC"/>
    <property type="match status" value="1"/>
</dbReference>
<dbReference type="InterPro" id="IPR015943">
    <property type="entry name" value="WD40/YVTN_repeat-like_dom_sf"/>
</dbReference>
<proteinExistence type="predicted"/>
<evidence type="ECO:0000313" key="6">
    <source>
        <dbReference type="Proteomes" id="UP000243750"/>
    </source>
</evidence>
<dbReference type="Gene3D" id="2.130.10.10">
    <property type="entry name" value="YVTN repeat-like/Quinoprotein amine dehydrogenase"/>
    <property type="match status" value="1"/>
</dbReference>